<accession>A0A1H8H3K5</accession>
<name>A0A1H8H3K5_9RHOB</name>
<dbReference type="RefSeq" id="WP_090611307.1">
    <property type="nucleotide sequence ID" value="NZ_CP067124.1"/>
</dbReference>
<reference evidence="1 2" key="1">
    <citation type="submission" date="2016-10" db="EMBL/GenBank/DDBJ databases">
        <authorList>
            <person name="de Groot N.N."/>
        </authorList>
    </citation>
    <scope>NUCLEOTIDE SEQUENCE [LARGE SCALE GENOMIC DNA]</scope>
    <source>
        <strain evidence="1 2">DSM 8512</strain>
    </source>
</reference>
<dbReference type="STRING" id="34002.SAMN04489859_1008109"/>
<evidence type="ECO:0000313" key="1">
    <source>
        <dbReference type="EMBL" id="SEN50961.1"/>
    </source>
</evidence>
<dbReference type="Proteomes" id="UP000199054">
    <property type="component" value="Unassembled WGS sequence"/>
</dbReference>
<dbReference type="OrthoDB" id="8481477at2"/>
<dbReference type="AlphaFoldDB" id="A0A1H8H3K5"/>
<proteinExistence type="predicted"/>
<sequence length="64" mass="6907">MIRTLVFSNADATPKNTTIRCDTASVPDIMAWYGAYCAGDRYTVALDGRNVRIDGNGEPVGDLP</sequence>
<evidence type="ECO:0000313" key="2">
    <source>
        <dbReference type="Proteomes" id="UP000199054"/>
    </source>
</evidence>
<dbReference type="EMBL" id="FODE01000008">
    <property type="protein sequence ID" value="SEN50961.1"/>
    <property type="molecule type" value="Genomic_DNA"/>
</dbReference>
<organism evidence="1 2">
    <name type="scientific">Paracoccus alcaliphilus</name>
    <dbReference type="NCBI Taxonomy" id="34002"/>
    <lineage>
        <taxon>Bacteria</taxon>
        <taxon>Pseudomonadati</taxon>
        <taxon>Pseudomonadota</taxon>
        <taxon>Alphaproteobacteria</taxon>
        <taxon>Rhodobacterales</taxon>
        <taxon>Paracoccaceae</taxon>
        <taxon>Paracoccus</taxon>
    </lineage>
</organism>
<keyword evidence="2" id="KW-1185">Reference proteome</keyword>
<gene>
    <name evidence="1" type="ORF">SAMN04489859_1008109</name>
</gene>
<protein>
    <submittedName>
        <fullName evidence="1">Uncharacterized protein</fullName>
    </submittedName>
</protein>